<dbReference type="OrthoDB" id="9768846at2"/>
<dbReference type="PANTHER" id="PTHR43044">
    <property type="match status" value="1"/>
</dbReference>
<keyword evidence="3" id="KW-1003">Cell membrane</keyword>
<dbReference type="AlphaFoldDB" id="A0A1B9F9D1"/>
<accession>A0A1B9F9D1</accession>
<feature type="transmembrane region" description="Helical" evidence="7">
    <location>
        <begin position="355"/>
        <end position="376"/>
    </location>
</feature>
<feature type="transmembrane region" description="Helical" evidence="7">
    <location>
        <begin position="84"/>
        <end position="105"/>
    </location>
</feature>
<dbReference type="RefSeq" id="WP_067615673.1">
    <property type="nucleotide sequence ID" value="NZ_MAGO01000001.1"/>
</dbReference>
<dbReference type="GO" id="GO:0005886">
    <property type="term" value="C:plasma membrane"/>
    <property type="evidence" value="ECO:0007669"/>
    <property type="project" value="UniProtKB-SubCell"/>
</dbReference>
<feature type="transmembrane region" description="Helical" evidence="7">
    <location>
        <begin position="283"/>
        <end position="303"/>
    </location>
</feature>
<name>A0A1B9F9D1_9BACT</name>
<dbReference type="PATRIC" id="fig|1156395.6.peg.295"/>
<dbReference type="NCBIfam" id="NF045798">
    <property type="entry name" value="DsrP"/>
    <property type="match status" value="1"/>
</dbReference>
<dbReference type="Gene3D" id="1.20.1630.10">
    <property type="entry name" value="Formate dehydrogenase/DMSO reductase domain"/>
    <property type="match status" value="1"/>
</dbReference>
<evidence type="ECO:0000256" key="1">
    <source>
        <dbReference type="ARBA" id="ARBA00004651"/>
    </source>
</evidence>
<evidence type="ECO:0000313" key="9">
    <source>
        <dbReference type="Proteomes" id="UP000093080"/>
    </source>
</evidence>
<dbReference type="InterPro" id="IPR005614">
    <property type="entry name" value="NrfD-like"/>
</dbReference>
<evidence type="ECO:0000256" key="7">
    <source>
        <dbReference type="SAM" id="Phobius"/>
    </source>
</evidence>
<keyword evidence="9" id="KW-1185">Reference proteome</keyword>
<evidence type="ECO:0000313" key="8">
    <source>
        <dbReference type="EMBL" id="OCC16474.1"/>
    </source>
</evidence>
<evidence type="ECO:0000256" key="2">
    <source>
        <dbReference type="ARBA" id="ARBA00008929"/>
    </source>
</evidence>
<feature type="transmembrane region" description="Helical" evidence="7">
    <location>
        <begin position="201"/>
        <end position="220"/>
    </location>
</feature>
<reference evidence="8 9" key="1">
    <citation type="submission" date="2016-06" db="EMBL/GenBank/DDBJ databases">
        <title>Respiratory ammonification of nitrate coupled to the oxidation of elemental sulfur in deep-sea autotrophic thermophilic bacteria.</title>
        <authorList>
            <person name="Slobodkina G.B."/>
            <person name="Mardanov A.V."/>
            <person name="Ravin N.V."/>
            <person name="Frolova A.A."/>
            <person name="Viryasiv M.B."/>
            <person name="Chernyh N.A."/>
            <person name="Bonch-Osmolovskaya E.A."/>
            <person name="Slobodkin A.I."/>
        </authorList>
    </citation>
    <scope>NUCLEOTIDE SEQUENCE [LARGE SCALE GENOMIC DNA]</scope>
    <source>
        <strain evidence="8 9">S69</strain>
    </source>
</reference>
<dbReference type="Proteomes" id="UP000093080">
    <property type="component" value="Unassembled WGS sequence"/>
</dbReference>
<feature type="transmembrane region" description="Helical" evidence="7">
    <location>
        <begin position="240"/>
        <end position="263"/>
    </location>
</feature>
<feature type="transmembrane region" description="Helical" evidence="7">
    <location>
        <begin position="12"/>
        <end position="32"/>
    </location>
</feature>
<dbReference type="Pfam" id="PF03916">
    <property type="entry name" value="NrfD"/>
    <property type="match status" value="1"/>
</dbReference>
<evidence type="ECO:0000256" key="5">
    <source>
        <dbReference type="ARBA" id="ARBA00022989"/>
    </source>
</evidence>
<feature type="transmembrane region" description="Helical" evidence="7">
    <location>
        <begin position="52"/>
        <end position="72"/>
    </location>
</feature>
<sequence length="385" mass="42742">MIEKALQGSSRYWTWIGFLLVLIGAGFISYLYQLKTGLGITGMSRDVSWGVYIAQFTYLVGVAAGAVMLVIPELLHGYHPYRRVVVFGEFLAIAAVTMCLLFIVVDIGQPARLFNVLLHPTPNSILFWDMIVLNGYLLINIIVGYNTLLCDKKGIPVPKWVKFFAYVSIPWAFSIHTVTAFLYSGLPGRHAWLTAIMAPRFLASAFASGPALLILLLLIVRKVSKYDPGEKVLQSIAKTICYAMIANLFFVGLEFFTAFYSNIPSHMHGLEYLFFGLHGHDQLVPWMQTAGVLGFLGVFILLIPPLRRRIGFLALACAAIIASTWTDKGVGLVIGGFVPNPFEKITEYHPTFPEITIAIGIWAVGFLILTVLYKVAISVREQELN</sequence>
<keyword evidence="5 7" id="KW-1133">Transmembrane helix</keyword>
<feature type="transmembrane region" description="Helical" evidence="7">
    <location>
        <begin position="125"/>
        <end position="148"/>
    </location>
</feature>
<keyword evidence="6 7" id="KW-0472">Membrane</keyword>
<organism evidence="8 9">
    <name type="scientific">Dissulfuribacter thermophilus</name>
    <dbReference type="NCBI Taxonomy" id="1156395"/>
    <lineage>
        <taxon>Bacteria</taxon>
        <taxon>Pseudomonadati</taxon>
        <taxon>Thermodesulfobacteriota</taxon>
        <taxon>Dissulfuribacteria</taxon>
        <taxon>Dissulfuribacterales</taxon>
        <taxon>Dissulfuribacteraceae</taxon>
        <taxon>Dissulfuribacter</taxon>
    </lineage>
</organism>
<gene>
    <name evidence="8" type="ORF">DBT_0291</name>
</gene>
<evidence type="ECO:0000256" key="4">
    <source>
        <dbReference type="ARBA" id="ARBA00022692"/>
    </source>
</evidence>
<keyword evidence="4 7" id="KW-0812">Transmembrane</keyword>
<comment type="subcellular location">
    <subcellularLocation>
        <location evidence="1">Cell membrane</location>
        <topology evidence="1">Multi-pass membrane protein</topology>
    </subcellularLocation>
</comment>
<comment type="similarity">
    <text evidence="2">Belongs to the NrfD family.</text>
</comment>
<dbReference type="PANTHER" id="PTHR43044:SF2">
    <property type="entry name" value="POLYSULPHIDE REDUCTASE NRFD"/>
    <property type="match status" value="1"/>
</dbReference>
<comment type="caution">
    <text evidence="8">The sequence shown here is derived from an EMBL/GenBank/DDBJ whole genome shotgun (WGS) entry which is preliminary data.</text>
</comment>
<evidence type="ECO:0000256" key="6">
    <source>
        <dbReference type="ARBA" id="ARBA00023136"/>
    </source>
</evidence>
<evidence type="ECO:0000256" key="3">
    <source>
        <dbReference type="ARBA" id="ARBA00022475"/>
    </source>
</evidence>
<protein>
    <submittedName>
        <fullName evidence="8">Sulfite reduction-associated complex DsrMKJOP protein DsrP (HmeB)</fullName>
    </submittedName>
</protein>
<dbReference type="STRING" id="1156395.DBT_0291"/>
<dbReference type="EMBL" id="MAGO01000001">
    <property type="protein sequence ID" value="OCC16474.1"/>
    <property type="molecule type" value="Genomic_DNA"/>
</dbReference>
<proteinExistence type="inferred from homology"/>
<feature type="transmembrane region" description="Helical" evidence="7">
    <location>
        <begin position="310"/>
        <end position="335"/>
    </location>
</feature>
<feature type="transmembrane region" description="Helical" evidence="7">
    <location>
        <begin position="160"/>
        <end position="181"/>
    </location>
</feature>
<dbReference type="InterPro" id="IPR054823">
    <property type="entry name" value="DsrP-like"/>
</dbReference>